<dbReference type="Pfam" id="PF00963">
    <property type="entry name" value="Cohesin"/>
    <property type="match status" value="1"/>
</dbReference>
<evidence type="ECO:0000313" key="2">
    <source>
        <dbReference type="EMBL" id="PIU14914.1"/>
    </source>
</evidence>
<dbReference type="AlphaFoldDB" id="A0A2M6XU40"/>
<comment type="caution">
    <text evidence="2">The sequence shown here is derived from an EMBL/GenBank/DDBJ whole genome shotgun (WGS) entry which is preliminary data.</text>
</comment>
<dbReference type="Gene3D" id="2.60.40.680">
    <property type="match status" value="1"/>
</dbReference>
<feature type="non-terminal residue" evidence="2">
    <location>
        <position position="217"/>
    </location>
</feature>
<feature type="domain" description="Cohesin" evidence="1">
    <location>
        <begin position="37"/>
        <end position="144"/>
    </location>
</feature>
<dbReference type="InterPro" id="IPR002102">
    <property type="entry name" value="Cohesin_dom"/>
</dbReference>
<dbReference type="SUPFAM" id="SSF49384">
    <property type="entry name" value="Carbohydrate-binding domain"/>
    <property type="match status" value="1"/>
</dbReference>
<dbReference type="CDD" id="cd08547">
    <property type="entry name" value="Type_II_cohesin"/>
    <property type="match status" value="1"/>
</dbReference>
<gene>
    <name evidence="2" type="ORF">COT20_02345</name>
</gene>
<evidence type="ECO:0000313" key="3">
    <source>
        <dbReference type="Proteomes" id="UP000229784"/>
    </source>
</evidence>
<reference evidence="3" key="1">
    <citation type="submission" date="2017-09" db="EMBL/GenBank/DDBJ databases">
        <title>Depth-based differentiation of microbial function through sediment-hosted aquifers and enrichment of novel symbionts in the deep terrestrial subsurface.</title>
        <authorList>
            <person name="Probst A.J."/>
            <person name="Ladd B."/>
            <person name="Jarett J.K."/>
            <person name="Geller-Mcgrath D.E."/>
            <person name="Sieber C.M.K."/>
            <person name="Emerson J.B."/>
            <person name="Anantharaman K."/>
            <person name="Thomas B.C."/>
            <person name="Malmstrom R."/>
            <person name="Stieglmeier M."/>
            <person name="Klingl A."/>
            <person name="Woyke T."/>
            <person name="Ryan C.M."/>
            <person name="Banfield J.F."/>
        </authorList>
    </citation>
    <scope>NUCLEOTIDE SEQUENCE [LARGE SCALE GENOMIC DNA]</scope>
</reference>
<proteinExistence type="predicted"/>
<name>A0A2M6XU40_9BACT</name>
<dbReference type="EMBL" id="PEXQ01000058">
    <property type="protein sequence ID" value="PIU14914.1"/>
    <property type="molecule type" value="Genomic_DNA"/>
</dbReference>
<organism evidence="2 3">
    <name type="scientific">bacterium (Candidatus Gribaldobacteria) CG08_land_8_20_14_0_20_39_15</name>
    <dbReference type="NCBI Taxonomy" id="2014273"/>
    <lineage>
        <taxon>Bacteria</taxon>
        <taxon>Candidatus Gribaldobacteria</taxon>
    </lineage>
</organism>
<sequence length="217" mass="22531">MLKLRLLLISIIAIVGFFIAPVAVKGQTVILSLEPSSSSYTVGDSFNIVIKLDTGSSNTDGVDIHYLNYNPLLLEAQTVLPGALYANTNTNNIDAVNGRIDFSQTSAGGATFNGQGTLATITFKALSQGTANLTFSFTLGSTIDTNVAFLGQDVLSNVVNSSYTLVVPDITPPTGCVVKINNDAAAASSTSVFLTVSGCTDASGMDQMKFSNNGIDG</sequence>
<dbReference type="InterPro" id="IPR008965">
    <property type="entry name" value="CBM2/CBM3_carb-bd_dom_sf"/>
</dbReference>
<accession>A0A2M6XU40</accession>
<protein>
    <recommendedName>
        <fullName evidence="1">Cohesin domain-containing protein</fullName>
    </recommendedName>
</protein>
<evidence type="ECO:0000259" key="1">
    <source>
        <dbReference type="Pfam" id="PF00963"/>
    </source>
</evidence>
<dbReference type="GO" id="GO:0000272">
    <property type="term" value="P:polysaccharide catabolic process"/>
    <property type="evidence" value="ECO:0007669"/>
    <property type="project" value="InterPro"/>
</dbReference>
<dbReference type="GO" id="GO:0030246">
    <property type="term" value="F:carbohydrate binding"/>
    <property type="evidence" value="ECO:0007669"/>
    <property type="project" value="InterPro"/>
</dbReference>
<dbReference type="Proteomes" id="UP000229784">
    <property type="component" value="Unassembled WGS sequence"/>
</dbReference>